<reference evidence="2" key="2">
    <citation type="submission" date="2023-06" db="EMBL/GenBank/DDBJ databases">
        <authorList>
            <person name="Swenson N.G."/>
            <person name="Wegrzyn J.L."/>
            <person name="Mcevoy S.L."/>
        </authorList>
    </citation>
    <scope>NUCLEOTIDE SEQUENCE</scope>
    <source>
        <strain evidence="2">NS2018</strain>
        <tissue evidence="2">Leaf</tissue>
    </source>
</reference>
<name>A0AA39SSU0_ACESA</name>
<evidence type="ECO:0000313" key="3">
    <source>
        <dbReference type="Proteomes" id="UP001168877"/>
    </source>
</evidence>
<feature type="compositionally biased region" description="Basic and acidic residues" evidence="1">
    <location>
        <begin position="197"/>
        <end position="209"/>
    </location>
</feature>
<protein>
    <recommendedName>
        <fullName evidence="4">Retrotransposon gag domain-containing protein</fullName>
    </recommendedName>
</protein>
<dbReference type="AlphaFoldDB" id="A0AA39SSU0"/>
<dbReference type="EMBL" id="JAUESC010000004">
    <property type="protein sequence ID" value="KAK0598581.1"/>
    <property type="molecule type" value="Genomic_DNA"/>
</dbReference>
<gene>
    <name evidence="2" type="ORF">LWI29_036055</name>
</gene>
<comment type="caution">
    <text evidence="2">The sequence shown here is derived from an EMBL/GenBank/DDBJ whole genome shotgun (WGS) entry which is preliminary data.</text>
</comment>
<feature type="compositionally biased region" description="Polar residues" evidence="1">
    <location>
        <begin position="172"/>
        <end position="194"/>
    </location>
</feature>
<reference evidence="2" key="1">
    <citation type="journal article" date="2022" name="Plant J.">
        <title>Strategies of tolerance reflected in two North American maple genomes.</title>
        <authorList>
            <person name="McEvoy S.L."/>
            <person name="Sezen U.U."/>
            <person name="Trouern-Trend A."/>
            <person name="McMahon S.M."/>
            <person name="Schaberg P.G."/>
            <person name="Yang J."/>
            <person name="Wegrzyn J.L."/>
            <person name="Swenson N.G."/>
        </authorList>
    </citation>
    <scope>NUCLEOTIDE SEQUENCE</scope>
    <source>
        <strain evidence="2">NS2018</strain>
    </source>
</reference>
<evidence type="ECO:0000256" key="1">
    <source>
        <dbReference type="SAM" id="MobiDB-lite"/>
    </source>
</evidence>
<dbReference type="PANTHER" id="PTHR34222:SF40">
    <property type="match status" value="1"/>
</dbReference>
<proteinExistence type="predicted"/>
<keyword evidence="3" id="KW-1185">Reference proteome</keyword>
<feature type="region of interest" description="Disordered" evidence="1">
    <location>
        <begin position="167"/>
        <end position="209"/>
    </location>
</feature>
<evidence type="ECO:0008006" key="4">
    <source>
        <dbReference type="Google" id="ProtNLM"/>
    </source>
</evidence>
<accession>A0AA39SSU0</accession>
<dbReference type="PANTHER" id="PTHR34222">
    <property type="entry name" value="GAG_PRE-INTEGRS DOMAIN-CONTAINING PROTEIN"/>
    <property type="match status" value="1"/>
</dbReference>
<dbReference type="Pfam" id="PF14223">
    <property type="entry name" value="Retrotran_gag_2"/>
    <property type="match status" value="1"/>
</dbReference>
<evidence type="ECO:0000313" key="2">
    <source>
        <dbReference type="EMBL" id="KAK0598581.1"/>
    </source>
</evidence>
<dbReference type="Proteomes" id="UP001168877">
    <property type="component" value="Unassembled WGS sequence"/>
</dbReference>
<sequence>MGELPAPPLTDPTYKTWLAENSIVLAWLINSMEPKISRRYLYFKTAKEVWDAARRMYSDLGNASQIFELRSKLKEMKQGSNSVTQYFSDLQDLWQELDLFFEEDSSCDKCSIKQQRKLENERVYDFLAGLNRNLDEVRGRVVARYPFPSTEEAFAEVRREEGRRKVMLTDDQPISSSAPEGSTLVSKNSSSYGQPNHDPRMNKRGERPWCNHCSRPGHTREKCWQLHGKPAHWQPRK</sequence>
<organism evidence="2 3">
    <name type="scientific">Acer saccharum</name>
    <name type="common">Sugar maple</name>
    <dbReference type="NCBI Taxonomy" id="4024"/>
    <lineage>
        <taxon>Eukaryota</taxon>
        <taxon>Viridiplantae</taxon>
        <taxon>Streptophyta</taxon>
        <taxon>Embryophyta</taxon>
        <taxon>Tracheophyta</taxon>
        <taxon>Spermatophyta</taxon>
        <taxon>Magnoliopsida</taxon>
        <taxon>eudicotyledons</taxon>
        <taxon>Gunneridae</taxon>
        <taxon>Pentapetalae</taxon>
        <taxon>rosids</taxon>
        <taxon>malvids</taxon>
        <taxon>Sapindales</taxon>
        <taxon>Sapindaceae</taxon>
        <taxon>Hippocastanoideae</taxon>
        <taxon>Acereae</taxon>
        <taxon>Acer</taxon>
    </lineage>
</organism>